<dbReference type="SMART" id="SM00406">
    <property type="entry name" value="IGv"/>
    <property type="match status" value="2"/>
</dbReference>
<dbReference type="SMART" id="SM00409">
    <property type="entry name" value="IG"/>
    <property type="match status" value="2"/>
</dbReference>
<evidence type="ECO:0000256" key="1">
    <source>
        <dbReference type="ARBA" id="ARBA00004236"/>
    </source>
</evidence>
<keyword evidence="2" id="KW-1003">Cell membrane</keyword>
<dbReference type="Proteomes" id="UP000472264">
    <property type="component" value="Chromosome 10"/>
</dbReference>
<evidence type="ECO:0000256" key="3">
    <source>
        <dbReference type="ARBA" id="ARBA00022729"/>
    </source>
</evidence>
<dbReference type="OrthoDB" id="8947657at2759"/>
<dbReference type="GO" id="GO:0005886">
    <property type="term" value="C:plasma membrane"/>
    <property type="evidence" value="ECO:0007669"/>
    <property type="project" value="UniProtKB-SubCell"/>
</dbReference>
<dbReference type="PANTHER" id="PTHR19433:SF133">
    <property type="entry name" value="IMMUNE-TYPE RECEPTOR 5 PRECURSOR-RELATED"/>
    <property type="match status" value="1"/>
</dbReference>
<accession>A0A665WF94</accession>
<evidence type="ECO:0000256" key="6">
    <source>
        <dbReference type="ARBA" id="ARBA00023157"/>
    </source>
</evidence>
<dbReference type="GO" id="GO:0002376">
    <property type="term" value="P:immune system process"/>
    <property type="evidence" value="ECO:0007669"/>
    <property type="project" value="UniProtKB-KW"/>
</dbReference>
<dbReference type="SUPFAM" id="SSF48726">
    <property type="entry name" value="Immunoglobulin"/>
    <property type="match status" value="2"/>
</dbReference>
<name>A0A665WF94_ECHNA</name>
<evidence type="ECO:0000256" key="8">
    <source>
        <dbReference type="SAM" id="Phobius"/>
    </source>
</evidence>
<dbReference type="InterPro" id="IPR036179">
    <property type="entry name" value="Ig-like_dom_sf"/>
</dbReference>
<comment type="subcellular location">
    <subcellularLocation>
        <location evidence="1">Cell membrane</location>
    </subcellularLocation>
</comment>
<evidence type="ECO:0000256" key="7">
    <source>
        <dbReference type="ARBA" id="ARBA00023180"/>
    </source>
</evidence>
<reference evidence="11" key="1">
    <citation type="submission" date="2021-04" db="EMBL/GenBank/DDBJ databases">
        <authorList>
            <consortium name="Wellcome Sanger Institute Data Sharing"/>
        </authorList>
    </citation>
    <scope>NUCLEOTIDE SEQUENCE [LARGE SCALE GENOMIC DNA]</scope>
</reference>
<dbReference type="PROSITE" id="PS50835">
    <property type="entry name" value="IG_LIKE"/>
    <property type="match status" value="2"/>
</dbReference>
<evidence type="ECO:0000313" key="12">
    <source>
        <dbReference type="Proteomes" id="UP000472264"/>
    </source>
</evidence>
<keyword evidence="5 8" id="KW-0472">Membrane</keyword>
<proteinExistence type="predicted"/>
<dbReference type="Ensembl" id="ENSENLT00000043386.1">
    <property type="protein sequence ID" value="ENSENLP00000042292.1"/>
    <property type="gene ID" value="ENSENLG00000018125.1"/>
</dbReference>
<keyword evidence="6" id="KW-1015">Disulfide bond</keyword>
<dbReference type="InParanoid" id="A0A665WF94"/>
<dbReference type="AlphaFoldDB" id="A0A665WF94"/>
<feature type="signal peptide" evidence="9">
    <location>
        <begin position="1"/>
        <end position="19"/>
    </location>
</feature>
<protein>
    <submittedName>
        <fullName evidence="11">Uncharacterized LOC115049819</fullName>
    </submittedName>
</protein>
<feature type="domain" description="Ig-like" evidence="10">
    <location>
        <begin position="136"/>
        <end position="248"/>
    </location>
</feature>
<keyword evidence="4" id="KW-0391">Immunity</keyword>
<feature type="chain" id="PRO_5025576995" evidence="9">
    <location>
        <begin position="20"/>
        <end position="340"/>
    </location>
</feature>
<dbReference type="SMART" id="SM00408">
    <property type="entry name" value="IGc2"/>
    <property type="match status" value="1"/>
</dbReference>
<keyword evidence="12" id="KW-1185">Reference proteome</keyword>
<keyword evidence="3 9" id="KW-0732">Signal</keyword>
<organism evidence="11 12">
    <name type="scientific">Echeneis naucrates</name>
    <name type="common">Live sharksucker</name>
    <dbReference type="NCBI Taxonomy" id="173247"/>
    <lineage>
        <taxon>Eukaryota</taxon>
        <taxon>Metazoa</taxon>
        <taxon>Chordata</taxon>
        <taxon>Craniata</taxon>
        <taxon>Vertebrata</taxon>
        <taxon>Euteleostomi</taxon>
        <taxon>Actinopterygii</taxon>
        <taxon>Neopterygii</taxon>
        <taxon>Teleostei</taxon>
        <taxon>Neoteleostei</taxon>
        <taxon>Acanthomorphata</taxon>
        <taxon>Carangaria</taxon>
        <taxon>Carangiformes</taxon>
        <taxon>Echeneidae</taxon>
        <taxon>Echeneis</taxon>
    </lineage>
</organism>
<dbReference type="Pfam" id="PF07686">
    <property type="entry name" value="V-set"/>
    <property type="match status" value="2"/>
</dbReference>
<gene>
    <name evidence="11" type="primary">LOC115049819</name>
</gene>
<dbReference type="CDD" id="cd00099">
    <property type="entry name" value="IgV"/>
    <property type="match status" value="2"/>
</dbReference>
<sequence length="340" mass="37619">MIGRLAGWFLLTALHVIEATDSPQQISLTVLDLGDNLTLTCPVNGNEVGLVYWYKQSLLYVIQTIASGTFDKAKCIGQFDNPRFEITPGETLQSLRIRNVSKEDEAIYFCQAGSLYGLQIYNGTILAVNDHQSLQKNVYVEQSPKTASVQLGDPATLRCSFLYKNERNKVPCPAERSVYWFRAGAGGFHPGVIYPQRSDEEEERSCVYSLSKTILNSSDAGIYYCAVVTCGEILFGGGTTVETRQTVGLSHVVLGILLLCCLIVIVALILARKRKLVCDHCRGEMNVSHPADRNRSAEDQSHHMEGDSDSTVYYAALDFSRNTKRSTAGHHRAVHTKPCD</sequence>
<keyword evidence="8" id="KW-1133">Transmembrane helix</keyword>
<reference evidence="11" key="2">
    <citation type="submission" date="2025-08" db="UniProtKB">
        <authorList>
            <consortium name="Ensembl"/>
        </authorList>
    </citation>
    <scope>IDENTIFICATION</scope>
</reference>
<evidence type="ECO:0000256" key="2">
    <source>
        <dbReference type="ARBA" id="ARBA00022475"/>
    </source>
</evidence>
<evidence type="ECO:0000259" key="10">
    <source>
        <dbReference type="PROSITE" id="PS50835"/>
    </source>
</evidence>
<keyword evidence="7" id="KW-0325">Glycoprotein</keyword>
<evidence type="ECO:0000256" key="9">
    <source>
        <dbReference type="SAM" id="SignalP"/>
    </source>
</evidence>
<dbReference type="GeneID" id="115049819"/>
<evidence type="ECO:0000313" key="11">
    <source>
        <dbReference type="Ensembl" id="ENSENLP00000042292.1"/>
    </source>
</evidence>
<dbReference type="InterPro" id="IPR052051">
    <property type="entry name" value="TCR_complex_component"/>
</dbReference>
<dbReference type="RefSeq" id="XP_029368226.1">
    <property type="nucleotide sequence ID" value="XM_029512366.1"/>
</dbReference>
<dbReference type="InterPro" id="IPR013783">
    <property type="entry name" value="Ig-like_fold"/>
</dbReference>
<feature type="domain" description="Ig-like" evidence="10">
    <location>
        <begin position="23"/>
        <end position="112"/>
    </location>
</feature>
<dbReference type="GO" id="GO:0009617">
    <property type="term" value="P:response to bacterium"/>
    <property type="evidence" value="ECO:0007669"/>
    <property type="project" value="TreeGrafter"/>
</dbReference>
<evidence type="ECO:0000256" key="5">
    <source>
        <dbReference type="ARBA" id="ARBA00023136"/>
    </source>
</evidence>
<dbReference type="OMA" id="RSWNELY"/>
<dbReference type="PANTHER" id="PTHR19433">
    <property type="entry name" value="T-CELL RECEPTOR ALPHA CHAIN V REGION-RELATED"/>
    <property type="match status" value="1"/>
</dbReference>
<dbReference type="InterPro" id="IPR013106">
    <property type="entry name" value="Ig_V-set"/>
</dbReference>
<dbReference type="InterPro" id="IPR007110">
    <property type="entry name" value="Ig-like_dom"/>
</dbReference>
<feature type="transmembrane region" description="Helical" evidence="8">
    <location>
        <begin position="249"/>
        <end position="270"/>
    </location>
</feature>
<evidence type="ECO:0000256" key="4">
    <source>
        <dbReference type="ARBA" id="ARBA00022859"/>
    </source>
</evidence>
<reference evidence="11" key="3">
    <citation type="submission" date="2025-09" db="UniProtKB">
        <authorList>
            <consortium name="Ensembl"/>
        </authorList>
    </citation>
    <scope>IDENTIFICATION</scope>
</reference>
<dbReference type="InterPro" id="IPR003599">
    <property type="entry name" value="Ig_sub"/>
</dbReference>
<dbReference type="Gene3D" id="2.60.40.10">
    <property type="entry name" value="Immunoglobulins"/>
    <property type="match status" value="2"/>
</dbReference>
<keyword evidence="8" id="KW-0812">Transmembrane</keyword>
<dbReference type="InterPro" id="IPR003598">
    <property type="entry name" value="Ig_sub2"/>
</dbReference>